<keyword evidence="3" id="KW-1185">Reference proteome</keyword>
<evidence type="ECO:0000313" key="2">
    <source>
        <dbReference type="EMBL" id="AOS83861.1"/>
    </source>
</evidence>
<dbReference type="STRING" id="274537.BIU88_06670"/>
<sequence>MPVEIRELHIKVTVNESESGDGASAGREAGERSGNSAGGAADREAIVAECVEQVLRIMQNKRER</sequence>
<dbReference type="AlphaFoldDB" id="A0A1D8D0C9"/>
<organism evidence="2 3">
    <name type="scientific">Chlorobaculum limnaeum</name>
    <dbReference type="NCBI Taxonomy" id="274537"/>
    <lineage>
        <taxon>Bacteria</taxon>
        <taxon>Pseudomonadati</taxon>
        <taxon>Chlorobiota</taxon>
        <taxon>Chlorobiia</taxon>
        <taxon>Chlorobiales</taxon>
        <taxon>Chlorobiaceae</taxon>
        <taxon>Chlorobaculum</taxon>
    </lineage>
</organism>
<accession>A0A1D8D0C9</accession>
<reference evidence="2" key="1">
    <citation type="submission" date="2016-09" db="EMBL/GenBank/DDBJ databases">
        <title>Genome sequence of Chlorobaculum limnaeum.</title>
        <authorList>
            <person name="Liu Z."/>
            <person name="Tank M."/>
            <person name="Bryant D.A."/>
        </authorList>
    </citation>
    <scope>NUCLEOTIDE SEQUENCE [LARGE SCALE GENOMIC DNA]</scope>
    <source>
        <strain evidence="2">DSM 1677</strain>
    </source>
</reference>
<dbReference type="KEGG" id="clz:BIU88_06670"/>
<dbReference type="OrthoDB" id="5570459at2"/>
<dbReference type="RefSeq" id="WP_069809814.1">
    <property type="nucleotide sequence ID" value="NZ_CP017305.1"/>
</dbReference>
<feature type="region of interest" description="Disordered" evidence="1">
    <location>
        <begin position="8"/>
        <end position="43"/>
    </location>
</feature>
<dbReference type="EMBL" id="CP017305">
    <property type="protein sequence ID" value="AOS83861.1"/>
    <property type="molecule type" value="Genomic_DNA"/>
</dbReference>
<dbReference type="InterPro" id="IPR045459">
    <property type="entry name" value="DUF5908"/>
</dbReference>
<proteinExistence type="predicted"/>
<evidence type="ECO:0000256" key="1">
    <source>
        <dbReference type="SAM" id="MobiDB-lite"/>
    </source>
</evidence>
<dbReference type="Pfam" id="PF19265">
    <property type="entry name" value="DUF5908"/>
    <property type="match status" value="1"/>
</dbReference>
<dbReference type="Proteomes" id="UP000095185">
    <property type="component" value="Chromosome"/>
</dbReference>
<protein>
    <submittedName>
        <fullName evidence="2">Uncharacterized protein</fullName>
    </submittedName>
</protein>
<gene>
    <name evidence="2" type="ORF">BIU88_06670</name>
</gene>
<name>A0A1D8D0C9_CHLLM</name>
<evidence type="ECO:0000313" key="3">
    <source>
        <dbReference type="Proteomes" id="UP000095185"/>
    </source>
</evidence>